<dbReference type="EMBL" id="VSRR010004847">
    <property type="protein sequence ID" value="MPC40882.1"/>
    <property type="molecule type" value="Genomic_DNA"/>
</dbReference>
<sequence length="104" mass="11581">MSCTDHCKDLGLGERAGLKPIPSYSRSGRLVEGTQEHSDCDGILFEDVTGVLPQTFLQLGERPRSEQKRLLRFTSVKKQTFLPVATLELSHLHNWGNGALLFSL</sequence>
<evidence type="ECO:0000313" key="2">
    <source>
        <dbReference type="Proteomes" id="UP000324222"/>
    </source>
</evidence>
<protein>
    <submittedName>
        <fullName evidence="1">Uncharacterized protein</fullName>
    </submittedName>
</protein>
<dbReference type="Proteomes" id="UP000324222">
    <property type="component" value="Unassembled WGS sequence"/>
</dbReference>
<proteinExistence type="predicted"/>
<comment type="caution">
    <text evidence="1">The sequence shown here is derived from an EMBL/GenBank/DDBJ whole genome shotgun (WGS) entry which is preliminary data.</text>
</comment>
<keyword evidence="2" id="KW-1185">Reference proteome</keyword>
<dbReference type="AlphaFoldDB" id="A0A5B7F2W2"/>
<reference evidence="1 2" key="1">
    <citation type="submission" date="2019-05" db="EMBL/GenBank/DDBJ databases">
        <title>Another draft genome of Portunus trituberculatus and its Hox gene families provides insights of decapod evolution.</title>
        <authorList>
            <person name="Jeong J.-H."/>
            <person name="Song I."/>
            <person name="Kim S."/>
            <person name="Choi T."/>
            <person name="Kim D."/>
            <person name="Ryu S."/>
            <person name="Kim W."/>
        </authorList>
    </citation>
    <scope>NUCLEOTIDE SEQUENCE [LARGE SCALE GENOMIC DNA]</scope>
    <source>
        <tissue evidence="1">Muscle</tissue>
    </source>
</reference>
<evidence type="ECO:0000313" key="1">
    <source>
        <dbReference type="EMBL" id="MPC40882.1"/>
    </source>
</evidence>
<name>A0A5B7F2W2_PORTR</name>
<accession>A0A5B7F2W2</accession>
<organism evidence="1 2">
    <name type="scientific">Portunus trituberculatus</name>
    <name type="common">Swimming crab</name>
    <name type="synonym">Neptunus trituberculatus</name>
    <dbReference type="NCBI Taxonomy" id="210409"/>
    <lineage>
        <taxon>Eukaryota</taxon>
        <taxon>Metazoa</taxon>
        <taxon>Ecdysozoa</taxon>
        <taxon>Arthropoda</taxon>
        <taxon>Crustacea</taxon>
        <taxon>Multicrustacea</taxon>
        <taxon>Malacostraca</taxon>
        <taxon>Eumalacostraca</taxon>
        <taxon>Eucarida</taxon>
        <taxon>Decapoda</taxon>
        <taxon>Pleocyemata</taxon>
        <taxon>Brachyura</taxon>
        <taxon>Eubrachyura</taxon>
        <taxon>Portunoidea</taxon>
        <taxon>Portunidae</taxon>
        <taxon>Portuninae</taxon>
        <taxon>Portunus</taxon>
    </lineage>
</organism>
<gene>
    <name evidence="1" type="ORF">E2C01_034456</name>
</gene>